<dbReference type="Pfam" id="PF00789">
    <property type="entry name" value="UBX"/>
    <property type="match status" value="1"/>
</dbReference>
<evidence type="ECO:0000256" key="1">
    <source>
        <dbReference type="ARBA" id="ARBA00004406"/>
    </source>
</evidence>
<evidence type="ECO:0000256" key="6">
    <source>
        <dbReference type="ARBA" id="ARBA00046062"/>
    </source>
</evidence>
<reference evidence="10" key="1">
    <citation type="submission" date="2025-08" db="UniProtKB">
        <authorList>
            <consortium name="RefSeq"/>
        </authorList>
    </citation>
    <scope>IDENTIFICATION</scope>
    <source>
        <tissue evidence="10">Whole larvae</tissue>
    </source>
</reference>
<feature type="region of interest" description="Disordered" evidence="7">
    <location>
        <begin position="208"/>
        <end position="244"/>
    </location>
</feature>
<dbReference type="SUPFAM" id="SSF54236">
    <property type="entry name" value="Ubiquitin-like"/>
    <property type="match status" value="1"/>
</dbReference>
<keyword evidence="9" id="KW-1185">Reference proteome</keyword>
<feature type="compositionally biased region" description="Polar residues" evidence="7">
    <location>
        <begin position="513"/>
        <end position="523"/>
    </location>
</feature>
<evidence type="ECO:0000256" key="7">
    <source>
        <dbReference type="SAM" id="MobiDB-lite"/>
    </source>
</evidence>
<feature type="compositionally biased region" description="Low complexity" evidence="7">
    <location>
        <begin position="337"/>
        <end position="349"/>
    </location>
</feature>
<accession>A0A6J3CC53</accession>
<dbReference type="FunCoup" id="A0A6J3CC53">
    <property type="interactions" value="960"/>
</dbReference>
<dbReference type="InterPro" id="IPR029071">
    <property type="entry name" value="Ubiquitin-like_domsf"/>
</dbReference>
<evidence type="ECO:0000256" key="2">
    <source>
        <dbReference type="ARBA" id="ARBA00023230"/>
    </source>
</evidence>
<comment type="subunit">
    <text evidence="3">Directly interacts with VCP. Interacts with UBQLN1. Forms a complex with VCP and UBQLN1.</text>
</comment>
<feature type="compositionally biased region" description="Pro residues" evidence="7">
    <location>
        <begin position="475"/>
        <end position="492"/>
    </location>
</feature>
<dbReference type="GeneID" id="113517914"/>
<feature type="compositionally biased region" description="Low complexity" evidence="7">
    <location>
        <begin position="145"/>
        <end position="156"/>
    </location>
</feature>
<organism evidence="9 10">
    <name type="scientific">Galleria mellonella</name>
    <name type="common">Greater wax moth</name>
    <dbReference type="NCBI Taxonomy" id="7137"/>
    <lineage>
        <taxon>Eukaryota</taxon>
        <taxon>Metazoa</taxon>
        <taxon>Ecdysozoa</taxon>
        <taxon>Arthropoda</taxon>
        <taxon>Hexapoda</taxon>
        <taxon>Insecta</taxon>
        <taxon>Pterygota</taxon>
        <taxon>Neoptera</taxon>
        <taxon>Endopterygota</taxon>
        <taxon>Lepidoptera</taxon>
        <taxon>Glossata</taxon>
        <taxon>Ditrysia</taxon>
        <taxon>Pyraloidea</taxon>
        <taxon>Pyralidae</taxon>
        <taxon>Galleriinae</taxon>
        <taxon>Galleria</taxon>
    </lineage>
</organism>
<dbReference type="SMART" id="SM00166">
    <property type="entry name" value="UBX"/>
    <property type="match status" value="1"/>
</dbReference>
<dbReference type="SUPFAM" id="SSF52833">
    <property type="entry name" value="Thioredoxin-like"/>
    <property type="match status" value="1"/>
</dbReference>
<dbReference type="RefSeq" id="XP_031770317.2">
    <property type="nucleotide sequence ID" value="XM_031914457.2"/>
</dbReference>
<feature type="compositionally biased region" description="Low complexity" evidence="7">
    <location>
        <begin position="229"/>
        <end position="240"/>
    </location>
</feature>
<feature type="domain" description="UBX" evidence="8">
    <location>
        <begin position="350"/>
        <end position="426"/>
    </location>
</feature>
<dbReference type="GO" id="GO:0005789">
    <property type="term" value="C:endoplasmic reticulum membrane"/>
    <property type="evidence" value="ECO:0007669"/>
    <property type="project" value="UniProtKB-SubCell"/>
</dbReference>
<dbReference type="GO" id="GO:0036503">
    <property type="term" value="P:ERAD pathway"/>
    <property type="evidence" value="ECO:0007669"/>
    <property type="project" value="TreeGrafter"/>
</dbReference>
<dbReference type="Proteomes" id="UP001652740">
    <property type="component" value="Unplaced"/>
</dbReference>
<evidence type="ECO:0000313" key="10">
    <source>
        <dbReference type="RefSeq" id="XP_031770317.2"/>
    </source>
</evidence>
<proteinExistence type="predicted"/>
<dbReference type="InParanoid" id="A0A6J3CC53"/>
<evidence type="ECO:0000313" key="9">
    <source>
        <dbReference type="Proteomes" id="UP001652740"/>
    </source>
</evidence>
<feature type="region of interest" description="Disordered" evidence="7">
    <location>
        <begin position="322"/>
        <end position="349"/>
    </location>
</feature>
<dbReference type="Gene3D" id="3.10.20.90">
    <property type="entry name" value="Phosphatidylinositol 3-kinase Catalytic Subunit, Chain A, domain 1"/>
    <property type="match status" value="1"/>
</dbReference>
<keyword evidence="2" id="KW-0834">Unfolded protein response</keyword>
<dbReference type="Pfam" id="PF23187">
    <property type="entry name" value="UBX7_N"/>
    <property type="match status" value="1"/>
</dbReference>
<protein>
    <recommendedName>
        <fullName evidence="4">UBX domain-containing protein 4</fullName>
    </recommendedName>
    <alternativeName>
        <fullName evidence="5">UBX domain-containing protein 2</fullName>
    </alternativeName>
</protein>
<name>A0A6J3CC53_GALME</name>
<evidence type="ECO:0000256" key="3">
    <source>
        <dbReference type="ARBA" id="ARBA00038812"/>
    </source>
</evidence>
<dbReference type="InterPro" id="IPR036249">
    <property type="entry name" value="Thioredoxin-like_sf"/>
</dbReference>
<dbReference type="PANTHER" id="PTHR46424:SF1">
    <property type="entry name" value="UBX DOMAIN-CONTAINING PROTEIN 4"/>
    <property type="match status" value="1"/>
</dbReference>
<dbReference type="PROSITE" id="PS50033">
    <property type="entry name" value="UBX"/>
    <property type="match status" value="1"/>
</dbReference>
<evidence type="ECO:0000256" key="5">
    <source>
        <dbReference type="ARBA" id="ARBA00041575"/>
    </source>
</evidence>
<feature type="region of interest" description="Disordered" evidence="7">
    <location>
        <begin position="145"/>
        <end position="193"/>
    </location>
</feature>
<dbReference type="InterPro" id="IPR001012">
    <property type="entry name" value="UBX_dom"/>
</dbReference>
<feature type="region of interest" description="Disordered" evidence="7">
    <location>
        <begin position="475"/>
        <end position="523"/>
    </location>
</feature>
<comment type="function">
    <text evidence="6">Involved in endoplasmic reticulum-associated protein degradation (ERAD). Acts as a platform to recruit both UBQLN1 and VCP to the ER during ERAD.</text>
</comment>
<dbReference type="GO" id="GO:0006986">
    <property type="term" value="P:response to unfolded protein"/>
    <property type="evidence" value="ECO:0007669"/>
    <property type="project" value="UniProtKB-KW"/>
</dbReference>
<gene>
    <name evidence="10" type="primary">LOC113517914</name>
</gene>
<dbReference type="AlphaFoldDB" id="A0A6J3CC53"/>
<evidence type="ECO:0000259" key="8">
    <source>
        <dbReference type="PROSITE" id="PS50033"/>
    </source>
</evidence>
<dbReference type="PANTHER" id="PTHR46424">
    <property type="entry name" value="UBX DOMAIN-CONTAINING PROTEIN 4"/>
    <property type="match status" value="1"/>
</dbReference>
<comment type="subcellular location">
    <subcellularLocation>
        <location evidence="1">Endoplasmic reticulum membrane</location>
        <topology evidence="1">Peripheral membrane protein</topology>
    </subcellularLocation>
</comment>
<sequence>MHWYGGSIAEAVNLSKQKNAIFVVFIEGDNDLSTEMAATIDDTAVVKRLSNETNFLAIKLKSGTTNYTHFAQIYQFVPVPSLFFIGRNGTPLEVVCAGVQPDNLATRIDRILEEHHKEKPSIQPSTSSQNVKQQTVNLLQSEAAANQAANDTAPLARADQPPKQTPIDDSDTSSPPAAKIQKTEHHITTSDEEYEVVCDGDVCVRRPKVRADEPGPSQRSSPPASEPMETGAEAASSTASVEDKLDKAKELIEARRREKAAKEKELEIQKELERRNLGQGVAELKRWQAEQELKQIQEERKREKLENNLARQRILEQIAQDRAERRARDQPPPAAAPPAAAAAQTPPAADVGRTARLQFKLPDGSSHTAHFAADDSLAQVNRYIADNLQMSPSSFSLWIAFPRRELTEAEATLRQLQLAPSAALLVLPRRAAPVIAKPSPFATLITFFTQFFTSFILEPTQQFYSWLRGRLFPPPPRAATPSEPSRPSPPPGVRRRGNIYRLPGDRSGDDDNNTWNGNSTQQM</sequence>
<evidence type="ECO:0000256" key="4">
    <source>
        <dbReference type="ARBA" id="ARBA00040925"/>
    </source>
</evidence>